<keyword evidence="2" id="KW-0812">Transmembrane</keyword>
<dbReference type="STRING" id="316055.RPE_2133"/>
<accession>Q07PQ7</accession>
<sequence length="207" mass="22700">MRNRSGRNDLPGAAAPRRRPAQFCREAAPAWNFNDHSEFPVMVELLPSDPHENSNRAGAHPSRRLLVVALASLLVLGGAAIWRVSGNRPPEQAKAVAPPRDPMLVKLVENTEALEASQQQAIDQLQVLQDLVRAQQAETKLTSDRVAALNARLDTLQQSFASIAPPLLAEEAEPETSEPQARGRPPTRAKASARSPRAKKNRNARRR</sequence>
<reference evidence="3" key="1">
    <citation type="submission" date="2006-09" db="EMBL/GenBank/DDBJ databases">
        <title>Complete sequence of Rhodopseudomonas palustris BisA53.</title>
        <authorList>
            <consortium name="US DOE Joint Genome Institute"/>
            <person name="Copeland A."/>
            <person name="Lucas S."/>
            <person name="Lapidus A."/>
            <person name="Barry K."/>
            <person name="Detter J.C."/>
            <person name="Glavina del Rio T."/>
            <person name="Hammon N."/>
            <person name="Israni S."/>
            <person name="Dalin E."/>
            <person name="Tice H."/>
            <person name="Pitluck S."/>
            <person name="Chain P."/>
            <person name="Malfatti S."/>
            <person name="Shin M."/>
            <person name="Vergez L."/>
            <person name="Schmutz J."/>
            <person name="Larimer F."/>
            <person name="Land M."/>
            <person name="Hauser L."/>
            <person name="Pelletier D.A."/>
            <person name="Kyrpides N."/>
            <person name="Kim E."/>
            <person name="Harwood C.S."/>
            <person name="Oda Y."/>
            <person name="Richardson P."/>
        </authorList>
    </citation>
    <scope>NUCLEOTIDE SEQUENCE [LARGE SCALE GENOMIC DNA]</scope>
    <source>
        <strain evidence="3">BisA53</strain>
    </source>
</reference>
<feature type="compositionally biased region" description="Low complexity" evidence="1">
    <location>
        <begin position="177"/>
        <end position="195"/>
    </location>
</feature>
<evidence type="ECO:0000313" key="3">
    <source>
        <dbReference type="EMBL" id="ABJ06077.1"/>
    </source>
</evidence>
<feature type="compositionally biased region" description="Basic residues" evidence="1">
    <location>
        <begin position="196"/>
        <end position="207"/>
    </location>
</feature>
<feature type="region of interest" description="Disordered" evidence="1">
    <location>
        <begin position="164"/>
        <end position="207"/>
    </location>
</feature>
<dbReference type="EMBL" id="CP000463">
    <property type="protein sequence ID" value="ABJ06077.1"/>
    <property type="molecule type" value="Genomic_DNA"/>
</dbReference>
<organism evidence="3">
    <name type="scientific">Rhodopseudomonas palustris (strain BisA53)</name>
    <dbReference type="NCBI Taxonomy" id="316055"/>
    <lineage>
        <taxon>Bacteria</taxon>
        <taxon>Pseudomonadati</taxon>
        <taxon>Pseudomonadota</taxon>
        <taxon>Alphaproteobacteria</taxon>
        <taxon>Hyphomicrobiales</taxon>
        <taxon>Nitrobacteraceae</taxon>
        <taxon>Rhodopseudomonas</taxon>
    </lineage>
</organism>
<dbReference type="KEGG" id="rpe:RPE_2133"/>
<evidence type="ECO:0000256" key="1">
    <source>
        <dbReference type="SAM" id="MobiDB-lite"/>
    </source>
</evidence>
<feature type="region of interest" description="Disordered" evidence="1">
    <location>
        <begin position="1"/>
        <end position="21"/>
    </location>
</feature>
<evidence type="ECO:0000256" key="2">
    <source>
        <dbReference type="SAM" id="Phobius"/>
    </source>
</evidence>
<dbReference type="HOGENOM" id="CLU_1601409_0_0_5"/>
<proteinExistence type="predicted"/>
<dbReference type="AlphaFoldDB" id="Q07PQ7"/>
<name>Q07PQ7_RHOP5</name>
<keyword evidence="2" id="KW-1133">Transmembrane helix</keyword>
<protein>
    <submittedName>
        <fullName evidence="3">Uncharacterized protein</fullName>
    </submittedName>
</protein>
<feature type="transmembrane region" description="Helical" evidence="2">
    <location>
        <begin position="65"/>
        <end position="84"/>
    </location>
</feature>
<gene>
    <name evidence="3" type="ordered locus">RPE_2133</name>
</gene>
<keyword evidence="2" id="KW-0472">Membrane</keyword>